<dbReference type="InterPro" id="IPR052211">
    <property type="entry name" value="Cpx_auxiliary_protein"/>
</dbReference>
<dbReference type="RefSeq" id="WP_330087358.1">
    <property type="nucleotide sequence ID" value="NZ_JAUGZK010000004.1"/>
</dbReference>
<keyword evidence="3 6" id="KW-0732">Signal</keyword>
<accession>A0ABU7JE85</accession>
<dbReference type="PANTHER" id="PTHR38102:SF1">
    <property type="entry name" value="PERIPLASMIC CHAPERONE SPY"/>
    <property type="match status" value="1"/>
</dbReference>
<feature type="compositionally biased region" description="Basic residues" evidence="5">
    <location>
        <begin position="163"/>
        <end position="174"/>
    </location>
</feature>
<keyword evidence="4" id="KW-0574">Periplasm</keyword>
<keyword evidence="8" id="KW-1185">Reference proteome</keyword>
<proteinExistence type="inferred from homology"/>
<dbReference type="Gene3D" id="1.20.120.1490">
    <property type="match status" value="1"/>
</dbReference>
<evidence type="ECO:0000256" key="6">
    <source>
        <dbReference type="SAM" id="SignalP"/>
    </source>
</evidence>
<organism evidence="7 8">
    <name type="scientific">Alkalimonas mucilaginosa</name>
    <dbReference type="NCBI Taxonomy" id="3057676"/>
    <lineage>
        <taxon>Bacteria</taxon>
        <taxon>Pseudomonadati</taxon>
        <taxon>Pseudomonadota</taxon>
        <taxon>Gammaproteobacteria</taxon>
        <taxon>Alkalimonas</taxon>
    </lineage>
</organism>
<evidence type="ECO:0000256" key="5">
    <source>
        <dbReference type="SAM" id="MobiDB-lite"/>
    </source>
</evidence>
<comment type="caution">
    <text evidence="7">The sequence shown here is derived from an EMBL/GenBank/DDBJ whole genome shotgun (WGS) entry which is preliminary data.</text>
</comment>
<evidence type="ECO:0000256" key="4">
    <source>
        <dbReference type="ARBA" id="ARBA00022764"/>
    </source>
</evidence>
<dbReference type="Pfam" id="PF07813">
    <property type="entry name" value="LTXXQ"/>
    <property type="match status" value="1"/>
</dbReference>
<gene>
    <name evidence="7" type="ORF">QWF21_07145</name>
</gene>
<dbReference type="EMBL" id="JAUGZK010000004">
    <property type="protein sequence ID" value="MEE2024019.1"/>
    <property type="molecule type" value="Genomic_DNA"/>
</dbReference>
<evidence type="ECO:0000256" key="3">
    <source>
        <dbReference type="ARBA" id="ARBA00022729"/>
    </source>
</evidence>
<dbReference type="InterPro" id="IPR012899">
    <property type="entry name" value="LTXXQ"/>
</dbReference>
<feature type="region of interest" description="Disordered" evidence="5">
    <location>
        <begin position="29"/>
        <end position="62"/>
    </location>
</feature>
<feature type="chain" id="PRO_5045491112" evidence="6">
    <location>
        <begin position="25"/>
        <end position="174"/>
    </location>
</feature>
<evidence type="ECO:0000313" key="7">
    <source>
        <dbReference type="EMBL" id="MEE2024019.1"/>
    </source>
</evidence>
<reference evidence="7 8" key="1">
    <citation type="submission" date="2023-06" db="EMBL/GenBank/DDBJ databases">
        <title>Alkalimonas sp., MEB004 an alkaliphilic bacterium isolated from Lonar Lake, India.</title>
        <authorList>
            <person name="Joshi A."/>
            <person name="Thite S."/>
        </authorList>
    </citation>
    <scope>NUCLEOTIDE SEQUENCE [LARGE SCALE GENOMIC DNA]</scope>
    <source>
        <strain evidence="7 8">MEB004</strain>
    </source>
</reference>
<evidence type="ECO:0000256" key="2">
    <source>
        <dbReference type="ARBA" id="ARBA00008441"/>
    </source>
</evidence>
<dbReference type="PIRSF" id="PIRSF034445">
    <property type="entry name" value="CpxP_Spy"/>
    <property type="match status" value="1"/>
</dbReference>
<evidence type="ECO:0000313" key="8">
    <source>
        <dbReference type="Proteomes" id="UP001339167"/>
    </source>
</evidence>
<sequence length="174" mass="20060">MKATYLMTLVVAGSLLCTAAPVLAGSHEVSAESGTATFEPRSTRRWQQGTGKHSPKADRAGRYGWQQLNLTDEQKQQLQALRREHRQQAGDRAGQREQHQQLQQLVQADNFDATAARLLLEQRQQQQLERQLARLEFRHQVWQLLTNEQREQLQQQRSEAKPRQRGGRHVNHQA</sequence>
<dbReference type="Proteomes" id="UP001339167">
    <property type="component" value="Unassembled WGS sequence"/>
</dbReference>
<comment type="similarity">
    <text evidence="2">Belongs to the CpxP/Spy family.</text>
</comment>
<feature type="region of interest" description="Disordered" evidence="5">
    <location>
        <begin position="153"/>
        <end position="174"/>
    </location>
</feature>
<dbReference type="PANTHER" id="PTHR38102">
    <property type="entry name" value="PERIPLASMIC CHAPERONE SPY"/>
    <property type="match status" value="1"/>
</dbReference>
<protein>
    <submittedName>
        <fullName evidence="7">Spy/CpxP family protein refolding chaperone</fullName>
    </submittedName>
</protein>
<name>A0ABU7JE85_9GAMM</name>
<feature type="signal peptide" evidence="6">
    <location>
        <begin position="1"/>
        <end position="24"/>
    </location>
</feature>
<evidence type="ECO:0000256" key="1">
    <source>
        <dbReference type="ARBA" id="ARBA00004418"/>
    </source>
</evidence>
<comment type="subcellular location">
    <subcellularLocation>
        <location evidence="1">Periplasm</location>
    </subcellularLocation>
</comment>